<evidence type="ECO:0000313" key="2">
    <source>
        <dbReference type="EMBL" id="MBD2845170.1"/>
    </source>
</evidence>
<protein>
    <submittedName>
        <fullName evidence="2">Uncharacterized protein</fullName>
    </submittedName>
</protein>
<dbReference type="AlphaFoldDB" id="A0A927BT30"/>
<feature type="chain" id="PRO_5039402114" evidence="1">
    <location>
        <begin position="21"/>
        <end position="177"/>
    </location>
</feature>
<organism evidence="2 3">
    <name type="scientific">Paenibacillus sabuli</name>
    <dbReference type="NCBI Taxonomy" id="2772509"/>
    <lineage>
        <taxon>Bacteria</taxon>
        <taxon>Bacillati</taxon>
        <taxon>Bacillota</taxon>
        <taxon>Bacilli</taxon>
        <taxon>Bacillales</taxon>
        <taxon>Paenibacillaceae</taxon>
        <taxon>Paenibacillus</taxon>
    </lineage>
</organism>
<dbReference type="RefSeq" id="WP_190916520.1">
    <property type="nucleotide sequence ID" value="NZ_JACXIZ010000014.1"/>
</dbReference>
<keyword evidence="3" id="KW-1185">Reference proteome</keyword>
<dbReference type="Proteomes" id="UP000621560">
    <property type="component" value="Unassembled WGS sequence"/>
</dbReference>
<gene>
    <name evidence="2" type="ORF">IDH44_08195</name>
</gene>
<comment type="caution">
    <text evidence="2">The sequence shown here is derived from an EMBL/GenBank/DDBJ whole genome shotgun (WGS) entry which is preliminary data.</text>
</comment>
<reference evidence="2" key="1">
    <citation type="submission" date="2020-09" db="EMBL/GenBank/DDBJ databases">
        <title>A novel bacterium of genus Paenibacillus, isolated from South China Sea.</title>
        <authorList>
            <person name="Huang H."/>
            <person name="Mo K."/>
            <person name="Hu Y."/>
        </authorList>
    </citation>
    <scope>NUCLEOTIDE SEQUENCE</scope>
    <source>
        <strain evidence="2">IB182496</strain>
    </source>
</reference>
<name>A0A927BT30_9BACL</name>
<proteinExistence type="predicted"/>
<feature type="signal peptide" evidence="1">
    <location>
        <begin position="1"/>
        <end position="20"/>
    </location>
</feature>
<sequence length="177" mass="19331">MRLKNALLLGAALAASGMLALTAIQEGWKGKDGGRVQTALAQGHPARITPDNLVDRLAVLPLSQRLQRVQWQQAVLAIDLEAAADATQLQLASDLLRLLQLGFVYPDNVDRMLVRVLAASPSAADEAPVLLLAADVRKGDETLHFLPVLQARDVLGGGWDERLRLTRTAAWRMRFDR</sequence>
<keyword evidence="1" id="KW-0732">Signal</keyword>
<accession>A0A927BT30</accession>
<evidence type="ECO:0000313" key="3">
    <source>
        <dbReference type="Proteomes" id="UP000621560"/>
    </source>
</evidence>
<dbReference type="EMBL" id="JACXIZ010000014">
    <property type="protein sequence ID" value="MBD2845170.1"/>
    <property type="molecule type" value="Genomic_DNA"/>
</dbReference>
<evidence type="ECO:0000256" key="1">
    <source>
        <dbReference type="SAM" id="SignalP"/>
    </source>
</evidence>